<name>G6AZZ4_9BACT</name>
<evidence type="ECO:0000313" key="2">
    <source>
        <dbReference type="EMBL" id="EHJ38057.1"/>
    </source>
</evidence>
<reference evidence="2 3" key="1">
    <citation type="submission" date="2011-08" db="EMBL/GenBank/DDBJ databases">
        <authorList>
            <person name="Weinstock G."/>
            <person name="Sodergren E."/>
            <person name="Clifton S."/>
            <person name="Fulton L."/>
            <person name="Fulton B."/>
            <person name="Courtney L."/>
            <person name="Fronick C."/>
            <person name="Harrison M."/>
            <person name="Strong C."/>
            <person name="Farmer C."/>
            <person name="Delahaunty K."/>
            <person name="Markovic C."/>
            <person name="Hall O."/>
            <person name="Minx P."/>
            <person name="Tomlinson C."/>
            <person name="Mitreva M."/>
            <person name="Hou S."/>
            <person name="Chen J."/>
            <person name="Wollam A."/>
            <person name="Pepin K.H."/>
            <person name="Johnson M."/>
            <person name="Bhonagiri V."/>
            <person name="Zhang X."/>
            <person name="Suruliraj S."/>
            <person name="Warren W."/>
            <person name="Chinwalla A."/>
            <person name="Mardis E.R."/>
            <person name="Wilson R.K."/>
        </authorList>
    </citation>
    <scope>NUCLEOTIDE SEQUENCE [LARGE SCALE GENOMIC DNA]</scope>
    <source>
        <strain evidence="2 3">DSM 18206</strain>
    </source>
</reference>
<dbReference type="AlphaFoldDB" id="G6AZZ4"/>
<protein>
    <submittedName>
        <fullName evidence="2">Uncharacterized protein</fullName>
    </submittedName>
</protein>
<evidence type="ECO:0000256" key="1">
    <source>
        <dbReference type="SAM" id="MobiDB-lite"/>
    </source>
</evidence>
<evidence type="ECO:0000313" key="3">
    <source>
        <dbReference type="Proteomes" id="UP000004407"/>
    </source>
</evidence>
<dbReference type="Proteomes" id="UP000004407">
    <property type="component" value="Unassembled WGS sequence"/>
</dbReference>
<dbReference type="EMBL" id="AFZZ01000189">
    <property type="protein sequence ID" value="EHJ38057.1"/>
    <property type="molecule type" value="Genomic_DNA"/>
</dbReference>
<dbReference type="HOGENOM" id="CLU_1303983_0_0_10"/>
<accession>G6AZZ4</accession>
<feature type="region of interest" description="Disordered" evidence="1">
    <location>
        <begin position="180"/>
        <end position="211"/>
    </location>
</feature>
<proteinExistence type="predicted"/>
<gene>
    <name evidence="2" type="ORF">HMPREF0673_02211</name>
</gene>
<dbReference type="RefSeq" id="WP_007901519.1">
    <property type="nucleotide sequence ID" value="NZ_JH379449.1"/>
</dbReference>
<sequence length="211" mass="24210">MNNLTDKLQQWLDTPSAERDWNEGAILLLQLTNNTIMYRNLSINPKGKAEFIEGKLRAFLKAHREVEAHDEVNIMQEQVDAIVASRTEFSNKDTNPATDFKAGKRADHDSLPEDIQALYVENLDITHRMRELHLRLRLLSDSTKQVPAAERKPLLDEFINLDKKLHANWDTYDHYVTKAESAANTETNESEEEQPEDATPSKPKSKSKSKK</sequence>
<organism evidence="2 3">
    <name type="scientific">Leyella stercorea DSM 18206</name>
    <dbReference type="NCBI Taxonomy" id="1002367"/>
    <lineage>
        <taxon>Bacteria</taxon>
        <taxon>Pseudomonadati</taxon>
        <taxon>Bacteroidota</taxon>
        <taxon>Bacteroidia</taxon>
        <taxon>Bacteroidales</taxon>
        <taxon>Prevotellaceae</taxon>
        <taxon>Leyella</taxon>
    </lineage>
</organism>
<dbReference type="GeneID" id="78337723"/>
<comment type="caution">
    <text evidence="2">The sequence shown here is derived from an EMBL/GenBank/DDBJ whole genome shotgun (WGS) entry which is preliminary data.</text>
</comment>
<dbReference type="PATRIC" id="fig|1002367.3.peg.1785"/>